<dbReference type="EMBL" id="JABXIY010000006">
    <property type="protein sequence ID" value="NVK95689.1"/>
    <property type="molecule type" value="Genomic_DNA"/>
</dbReference>
<dbReference type="RefSeq" id="WP_011048911.1">
    <property type="nucleotide sequence ID" value="NZ_CP076685.1"/>
</dbReference>
<evidence type="ECO:0000313" key="2">
    <source>
        <dbReference type="Proteomes" id="UP000565723"/>
    </source>
</evidence>
<gene>
    <name evidence="1" type="ORF">HW564_02055</name>
</gene>
<accession>A0A850LD65</accession>
<comment type="caution">
    <text evidence="1">The sequence shown here is derived from an EMBL/GenBank/DDBJ whole genome shotgun (WGS) entry which is preliminary data.</text>
</comment>
<reference evidence="1 2" key="1">
    <citation type="journal article" date="2020" name="Proc. Natl. Acad. Sci. U.S.A.">
        <title>Ecological drivers of bacterial community assembly in synthetic phycospheres.</title>
        <authorList>
            <person name="Fu H."/>
            <person name="Uchimiya M."/>
            <person name="Gore J."/>
            <person name="Moran M.A."/>
        </authorList>
    </citation>
    <scope>NUCLEOTIDE SEQUENCE [LARGE SCALE GENOMIC DNA]</scope>
    <source>
        <strain evidence="1">HF-Din03</strain>
    </source>
</reference>
<sequence length="116" mass="12788">MSTYISKEVSEDLARARIAGLKKMSRLRVEHGGVFYTVLRLWRDGFAVEAETTPALRGLVDIYEGPNLLYQCLIVASGGEGGEMVYEFKRHTLAQDRAPLDFERAADAPVGLLGKG</sequence>
<dbReference type="OMA" id="EMRYEFK"/>
<proteinExistence type="predicted"/>
<evidence type="ECO:0000313" key="1">
    <source>
        <dbReference type="EMBL" id="NVK95689.1"/>
    </source>
</evidence>
<name>A0A850LD65_9RHOB</name>
<protein>
    <submittedName>
        <fullName evidence="1">Uncharacterized protein</fullName>
    </submittedName>
</protein>
<dbReference type="Proteomes" id="UP000565723">
    <property type="component" value="Unassembled WGS sequence"/>
</dbReference>
<organism evidence="1 2">
    <name type="scientific">Ruegeria pomeroyi</name>
    <dbReference type="NCBI Taxonomy" id="89184"/>
    <lineage>
        <taxon>Bacteria</taxon>
        <taxon>Pseudomonadati</taxon>
        <taxon>Pseudomonadota</taxon>
        <taxon>Alphaproteobacteria</taxon>
        <taxon>Rhodobacterales</taxon>
        <taxon>Roseobacteraceae</taxon>
        <taxon>Ruegeria</taxon>
    </lineage>
</organism>
<dbReference type="AlphaFoldDB" id="A0A850LD65"/>